<dbReference type="AlphaFoldDB" id="A1IHM0"/>
<reference evidence="2" key="1">
    <citation type="journal article" date="2007" name="Antimicrob. Agents Chemother.">
        <title>Combination of Multiplex PCRs for Staphylococcal Cassette Chromosome mec Type Assignment: Rapid Identification System for mec, ccr, and Major Differences in Junkyard Regions.</title>
        <authorList>
            <person name="Kondo Y."/>
            <person name="Ito T."/>
            <person name="Ma X.X."/>
            <person name="Watanabe S."/>
            <person name="Kreiswirth B.N."/>
            <person name="Etienne J."/>
            <person name="Hiramatsu K."/>
        </authorList>
    </citation>
    <scope>NUCLEOTIDE SEQUENCE</scope>
    <source>
        <strain evidence="2">RN7170</strain>
    </source>
</reference>
<organism evidence="2">
    <name type="scientific">Staphylococcus aureus</name>
    <dbReference type="NCBI Taxonomy" id="1280"/>
    <lineage>
        <taxon>Bacteria</taxon>
        <taxon>Bacillati</taxon>
        <taxon>Bacillota</taxon>
        <taxon>Bacilli</taxon>
        <taxon>Bacillales</taxon>
        <taxon>Staphylococcaceae</taxon>
        <taxon>Staphylococcus</taxon>
    </lineage>
</organism>
<accession>A1IHM0</accession>
<sequence length="507" mass="59572">MIIMIKNKWKIELWFQFFSYFIHKIDSEFILKEYAQHILPEEMRTNYVVGEAQPNETIYISYFVNTSNQNIEQHTVKCSEEGIFIDKIPSGFTKDNLTYSIDSQSMVDIDELSNEIIDQGVDALDVLESTTLDTYFTEFLTTINKTTDFAKKIANNTIKQIRENIELKKANYRIDYEKAIDDVSSLESFINLKDTILETHQDLSKENFDDVLISDFLTKYLIYKEKQDSYVKKNISNLNKSNYFKQLVTEGLIKERTSNSQYFEIANSIKPSIHNKYSLNQSDELDQFRQAVIGISLNLYDQNDTYFKFIRSILTEKSRKVNLTIDGLIESQNTINEFMKKQDLISDNELYYLTTIEDTFHFALFTAISDLMDELVLVTSKIIQSATQYDVLVALYSISNLKNDLNKLAHKHERSLTRFKSLIDGYVRNTRLKDLIHNIIMNDIKMTEKVERSLLTDLKKYNISNFYKRDNFNNNPNDFLDKLMIQIISKFYKTRLEDINDGPNLYY</sequence>
<protein>
    <submittedName>
        <fullName evidence="2">Uncharacterized protein</fullName>
    </submittedName>
</protein>
<feature type="coiled-coil region" evidence="1">
    <location>
        <begin position="151"/>
        <end position="182"/>
    </location>
</feature>
<evidence type="ECO:0000313" key="2">
    <source>
        <dbReference type="EMBL" id="BAF42869.1"/>
    </source>
</evidence>
<name>A1IHM0_STAAU</name>
<dbReference type="EMBL" id="AB261975">
    <property type="protein sequence ID" value="BAF42869.1"/>
    <property type="molecule type" value="Genomic_DNA"/>
</dbReference>
<keyword evidence="1" id="KW-0175">Coiled coil</keyword>
<proteinExistence type="predicted"/>
<evidence type="ECO:0000256" key="1">
    <source>
        <dbReference type="SAM" id="Coils"/>
    </source>
</evidence>